<accession>A0A501WCT3</accession>
<keyword evidence="1" id="KW-0472">Membrane</keyword>
<dbReference type="Gene3D" id="3.40.710.10">
    <property type="entry name" value="DD-peptidase/beta-lactamase superfamily"/>
    <property type="match status" value="1"/>
</dbReference>
<evidence type="ECO:0000313" key="3">
    <source>
        <dbReference type="EMBL" id="TPE46305.1"/>
    </source>
</evidence>
<dbReference type="PANTHER" id="PTHR43283:SF7">
    <property type="entry name" value="BETA-LACTAMASE-RELATED DOMAIN-CONTAINING PROTEIN"/>
    <property type="match status" value="1"/>
</dbReference>
<dbReference type="GO" id="GO:0016787">
    <property type="term" value="F:hydrolase activity"/>
    <property type="evidence" value="ECO:0007669"/>
    <property type="project" value="UniProtKB-KW"/>
</dbReference>
<evidence type="ECO:0000259" key="2">
    <source>
        <dbReference type="Pfam" id="PF00144"/>
    </source>
</evidence>
<reference evidence="3 4" key="1">
    <citation type="submission" date="2019-06" db="EMBL/GenBank/DDBJ databases">
        <title>A novel bacterium of genus Pontibacter, isolated from marine sediment.</title>
        <authorList>
            <person name="Huang H."/>
            <person name="Mo K."/>
            <person name="Hu Y."/>
        </authorList>
    </citation>
    <scope>NUCLEOTIDE SEQUENCE [LARGE SCALE GENOMIC DNA]</scope>
    <source>
        <strain evidence="3 4">HB172049</strain>
    </source>
</reference>
<gene>
    <name evidence="3" type="ORF">FJM65_02890</name>
</gene>
<dbReference type="InterPro" id="IPR012338">
    <property type="entry name" value="Beta-lactam/transpept-like"/>
</dbReference>
<dbReference type="SUPFAM" id="SSF56601">
    <property type="entry name" value="beta-lactamase/transpeptidase-like"/>
    <property type="match status" value="1"/>
</dbReference>
<dbReference type="InterPro" id="IPR050789">
    <property type="entry name" value="Diverse_Enzym_Activities"/>
</dbReference>
<dbReference type="OrthoDB" id="9773047at2"/>
<dbReference type="Proteomes" id="UP000316727">
    <property type="component" value="Unassembled WGS sequence"/>
</dbReference>
<feature type="transmembrane region" description="Helical" evidence="1">
    <location>
        <begin position="61"/>
        <end position="82"/>
    </location>
</feature>
<keyword evidence="1" id="KW-0812">Transmembrane</keyword>
<proteinExistence type="predicted"/>
<organism evidence="3 4">
    <name type="scientific">Pontibacter mangrovi</name>
    <dbReference type="NCBI Taxonomy" id="2589816"/>
    <lineage>
        <taxon>Bacteria</taxon>
        <taxon>Pseudomonadati</taxon>
        <taxon>Bacteroidota</taxon>
        <taxon>Cytophagia</taxon>
        <taxon>Cytophagales</taxon>
        <taxon>Hymenobacteraceae</taxon>
        <taxon>Pontibacter</taxon>
    </lineage>
</organism>
<keyword evidence="1" id="KW-1133">Transmembrane helix</keyword>
<sequence length="433" mass="48898">MKALYIIFAILTTLSIAIAYIVKDDYYYLPYPNAIEYLLAFLILLLTAILALWPAHRLRKVALGVTSAIILWVVVFGMNFLFEWHPLNLSFPFTKSQSFEVSHEPYPWPTTTPASAGYHKADITHFLQEIENWDRLRALVVIKDGRLFLEKYQKDATKYSAFNVHSVTKSILSALTGLAIQEGYIPSEHDKVLRYFPEYRNGASAPAKANITVAHLLAMRGGFAGWDGPQSAQQVLLQEEVSDTNTGQEFKYFTGSQMVLSAMLTKASNTTTKAFAEEKLFKPLGISCGFWRKVDGYYAGGDETYFTARDLARFGELYLNKGQVDGVQLLDSSWVAKSFTNYTAKSKAFRTLDCYQEVGYGYSWWLLEHQGKPVYTARGKGGEYILILPEQNAVAVILQEWNLQKDFKKENGYICELLSLLTSENTAKIAAQE</sequence>
<dbReference type="InterPro" id="IPR001466">
    <property type="entry name" value="Beta-lactam-related"/>
</dbReference>
<evidence type="ECO:0000313" key="4">
    <source>
        <dbReference type="Proteomes" id="UP000316727"/>
    </source>
</evidence>
<protein>
    <submittedName>
        <fullName evidence="3">Serine hydrolase</fullName>
    </submittedName>
</protein>
<comment type="caution">
    <text evidence="3">The sequence shown here is derived from an EMBL/GenBank/DDBJ whole genome shotgun (WGS) entry which is preliminary data.</text>
</comment>
<dbReference type="AlphaFoldDB" id="A0A501WCT3"/>
<name>A0A501WCT3_9BACT</name>
<feature type="transmembrane region" description="Helical" evidence="1">
    <location>
        <begin position="35"/>
        <end position="54"/>
    </location>
</feature>
<keyword evidence="3" id="KW-0378">Hydrolase</keyword>
<keyword evidence="4" id="KW-1185">Reference proteome</keyword>
<dbReference type="PANTHER" id="PTHR43283">
    <property type="entry name" value="BETA-LACTAMASE-RELATED"/>
    <property type="match status" value="1"/>
</dbReference>
<dbReference type="Pfam" id="PF00144">
    <property type="entry name" value="Beta-lactamase"/>
    <property type="match status" value="1"/>
</dbReference>
<dbReference type="RefSeq" id="WP_140619213.1">
    <property type="nucleotide sequence ID" value="NZ_VFRQ01000001.1"/>
</dbReference>
<dbReference type="EMBL" id="VFRQ01000001">
    <property type="protein sequence ID" value="TPE46305.1"/>
    <property type="molecule type" value="Genomic_DNA"/>
</dbReference>
<evidence type="ECO:0000256" key="1">
    <source>
        <dbReference type="SAM" id="Phobius"/>
    </source>
</evidence>
<feature type="domain" description="Beta-lactamase-related" evidence="2">
    <location>
        <begin position="138"/>
        <end position="410"/>
    </location>
</feature>